<keyword evidence="9 11" id="KW-0486">Methionine biosynthesis</keyword>
<keyword evidence="2 11" id="KW-0554">One-carbon metabolism</keyword>
<dbReference type="SUPFAM" id="SSF51735">
    <property type="entry name" value="NAD(P)-binding Rossmann-fold domains"/>
    <property type="match status" value="1"/>
</dbReference>
<evidence type="ECO:0000256" key="9">
    <source>
        <dbReference type="ARBA" id="ARBA00023167"/>
    </source>
</evidence>
<keyword evidence="5 11" id="KW-0378">Hydrolase</keyword>
<dbReference type="Proteomes" id="UP001575652">
    <property type="component" value="Unassembled WGS sequence"/>
</dbReference>
<keyword evidence="6 11" id="KW-0521">NADP</keyword>
<dbReference type="PANTHER" id="PTHR48099:SF5">
    <property type="entry name" value="C-1-TETRAHYDROFOLATE SYNTHASE, CYTOPLASMIC"/>
    <property type="match status" value="1"/>
</dbReference>
<dbReference type="NCBIfam" id="NF010789">
    <property type="entry name" value="PRK14193.1"/>
    <property type="match status" value="1"/>
</dbReference>
<comment type="function">
    <text evidence="11">Catalyzes the oxidation of 5,10-methylenetetrahydrofolate to 5,10-methenyltetrahydrofolate and then the hydrolysis of 5,10-methenyltetrahydrofolate to 10-formyltetrahydrofolate.</text>
</comment>
<dbReference type="PRINTS" id="PR00085">
    <property type="entry name" value="THFDHDRGNASE"/>
</dbReference>
<evidence type="ECO:0000256" key="3">
    <source>
        <dbReference type="ARBA" id="ARBA00022605"/>
    </source>
</evidence>
<gene>
    <name evidence="11" type="primary">folD</name>
    <name evidence="14" type="ORF">ACETWP_15125</name>
</gene>
<reference evidence="14 15" key="1">
    <citation type="submission" date="2024-09" db="EMBL/GenBank/DDBJ databases">
        <authorList>
            <person name="Salinas-Garcia M.A."/>
            <person name="Prieme A."/>
        </authorList>
    </citation>
    <scope>NUCLEOTIDE SEQUENCE [LARGE SCALE GENOMIC DNA]</scope>
    <source>
        <strain evidence="14 15">DSM 21081</strain>
    </source>
</reference>
<evidence type="ECO:0000256" key="5">
    <source>
        <dbReference type="ARBA" id="ARBA00022801"/>
    </source>
</evidence>
<keyword evidence="7 11" id="KW-0560">Oxidoreductase</keyword>
<name>A0ABV4UQI0_9MICC</name>
<dbReference type="CDD" id="cd01080">
    <property type="entry name" value="NAD_bind_m-THF_DH_Cyclohyd"/>
    <property type="match status" value="1"/>
</dbReference>
<comment type="caution">
    <text evidence="11">Lacks conserved residue(s) required for the propagation of feature annotation.</text>
</comment>
<evidence type="ECO:0000256" key="10">
    <source>
        <dbReference type="ARBA" id="ARBA00023268"/>
    </source>
</evidence>
<keyword evidence="8 11" id="KW-0368">Histidine biosynthesis</keyword>
<comment type="catalytic activity">
    <reaction evidence="11">
        <text>(6R)-5,10-methylene-5,6,7,8-tetrahydrofolate + NADP(+) = (6R)-5,10-methenyltetrahydrofolate + NADPH</text>
        <dbReference type="Rhea" id="RHEA:22812"/>
        <dbReference type="ChEBI" id="CHEBI:15636"/>
        <dbReference type="ChEBI" id="CHEBI:57455"/>
        <dbReference type="ChEBI" id="CHEBI:57783"/>
        <dbReference type="ChEBI" id="CHEBI:58349"/>
        <dbReference type="EC" id="1.5.1.5"/>
    </reaction>
</comment>
<evidence type="ECO:0000256" key="7">
    <source>
        <dbReference type="ARBA" id="ARBA00023002"/>
    </source>
</evidence>
<evidence type="ECO:0000256" key="2">
    <source>
        <dbReference type="ARBA" id="ARBA00022563"/>
    </source>
</evidence>
<dbReference type="Gene3D" id="3.40.50.720">
    <property type="entry name" value="NAD(P)-binding Rossmann-like Domain"/>
    <property type="match status" value="1"/>
</dbReference>
<dbReference type="SUPFAM" id="SSF53223">
    <property type="entry name" value="Aminoacid dehydrogenase-like, N-terminal domain"/>
    <property type="match status" value="1"/>
</dbReference>
<dbReference type="InterPro" id="IPR046346">
    <property type="entry name" value="Aminoacid_DH-like_N_sf"/>
</dbReference>
<dbReference type="Pfam" id="PF02882">
    <property type="entry name" value="THF_DHG_CYH_C"/>
    <property type="match status" value="1"/>
</dbReference>
<proteinExistence type="inferred from homology"/>
<comment type="catalytic activity">
    <reaction evidence="11">
        <text>(6R)-5,10-methenyltetrahydrofolate + H2O = (6R)-10-formyltetrahydrofolate + H(+)</text>
        <dbReference type="Rhea" id="RHEA:23700"/>
        <dbReference type="ChEBI" id="CHEBI:15377"/>
        <dbReference type="ChEBI" id="CHEBI:15378"/>
        <dbReference type="ChEBI" id="CHEBI:57455"/>
        <dbReference type="ChEBI" id="CHEBI:195366"/>
        <dbReference type="EC" id="3.5.4.9"/>
    </reaction>
</comment>
<evidence type="ECO:0000259" key="12">
    <source>
        <dbReference type="Pfam" id="PF00763"/>
    </source>
</evidence>
<evidence type="ECO:0000256" key="1">
    <source>
        <dbReference type="ARBA" id="ARBA00004777"/>
    </source>
</evidence>
<comment type="subunit">
    <text evidence="11">Homodimer.</text>
</comment>
<evidence type="ECO:0000259" key="13">
    <source>
        <dbReference type="Pfam" id="PF02882"/>
    </source>
</evidence>
<accession>A0ABV4UQI0</accession>
<keyword evidence="4 11" id="KW-0658">Purine biosynthesis</keyword>
<comment type="caution">
    <text evidence="14">The sequence shown here is derived from an EMBL/GenBank/DDBJ whole genome shotgun (WGS) entry which is preliminary data.</text>
</comment>
<dbReference type="PANTHER" id="PTHR48099">
    <property type="entry name" value="C-1-TETRAHYDROFOLATE SYNTHASE, CYTOPLASMIC-RELATED"/>
    <property type="match status" value="1"/>
</dbReference>
<evidence type="ECO:0000256" key="6">
    <source>
        <dbReference type="ARBA" id="ARBA00022857"/>
    </source>
</evidence>
<dbReference type="EMBL" id="JBHDLJ010000015">
    <property type="protein sequence ID" value="MFB0835924.1"/>
    <property type="molecule type" value="Genomic_DNA"/>
</dbReference>
<keyword evidence="15" id="KW-1185">Reference proteome</keyword>
<protein>
    <recommendedName>
        <fullName evidence="11">Bifunctional protein FolD</fullName>
    </recommendedName>
    <domain>
        <recommendedName>
            <fullName evidence="11">Methylenetetrahydrofolate dehydrogenase</fullName>
            <ecNumber evidence="11">1.5.1.5</ecNumber>
        </recommendedName>
    </domain>
    <domain>
        <recommendedName>
            <fullName evidence="11">Methenyltetrahydrofolate cyclohydrolase</fullName>
            <ecNumber evidence="11">3.5.4.9</ecNumber>
        </recommendedName>
    </domain>
</protein>
<feature type="domain" description="Tetrahydrofolate dehydrogenase/cyclohydrolase catalytic" evidence="12">
    <location>
        <begin position="14"/>
        <end position="128"/>
    </location>
</feature>
<dbReference type="Gene3D" id="3.40.50.10860">
    <property type="entry name" value="Leucine Dehydrogenase, chain A, domain 1"/>
    <property type="match status" value="1"/>
</dbReference>
<dbReference type="HAMAP" id="MF_01576">
    <property type="entry name" value="THF_DHG_CYH"/>
    <property type="match status" value="1"/>
</dbReference>
<keyword evidence="3 11" id="KW-0028">Amino-acid biosynthesis</keyword>
<evidence type="ECO:0000313" key="15">
    <source>
        <dbReference type="Proteomes" id="UP001575652"/>
    </source>
</evidence>
<organism evidence="14 15">
    <name type="scientific">Arthrobacter halodurans</name>
    <dbReference type="NCBI Taxonomy" id="516699"/>
    <lineage>
        <taxon>Bacteria</taxon>
        <taxon>Bacillati</taxon>
        <taxon>Actinomycetota</taxon>
        <taxon>Actinomycetes</taxon>
        <taxon>Micrococcales</taxon>
        <taxon>Micrococcaceae</taxon>
        <taxon>Arthrobacter</taxon>
    </lineage>
</organism>
<dbReference type="InterPro" id="IPR000672">
    <property type="entry name" value="THF_DH/CycHdrlase"/>
</dbReference>
<feature type="binding site" evidence="11">
    <location>
        <position position="245"/>
    </location>
    <ligand>
        <name>NADP(+)</name>
        <dbReference type="ChEBI" id="CHEBI:58349"/>
    </ligand>
</feature>
<evidence type="ECO:0000256" key="11">
    <source>
        <dbReference type="HAMAP-Rule" id="MF_01576"/>
    </source>
</evidence>
<dbReference type="InterPro" id="IPR036291">
    <property type="entry name" value="NAD(P)-bd_dom_sf"/>
</dbReference>
<comment type="similarity">
    <text evidence="11">Belongs to the tetrahydrofolate dehydrogenase/cyclohydrolase family.</text>
</comment>
<dbReference type="InterPro" id="IPR020631">
    <property type="entry name" value="THF_DH/CycHdrlase_NAD-bd_dom"/>
</dbReference>
<dbReference type="InterPro" id="IPR020630">
    <property type="entry name" value="THF_DH/CycHdrlase_cat_dom"/>
</dbReference>
<dbReference type="Pfam" id="PF00763">
    <property type="entry name" value="THF_DHG_CYH"/>
    <property type="match status" value="1"/>
</dbReference>
<dbReference type="RefSeq" id="WP_373973098.1">
    <property type="nucleotide sequence ID" value="NZ_JBHDLJ010000015.1"/>
</dbReference>
<evidence type="ECO:0000313" key="14">
    <source>
        <dbReference type="EMBL" id="MFB0835924.1"/>
    </source>
</evidence>
<dbReference type="EC" id="1.5.1.5" evidence="11"/>
<sequence>MTVNEASSAQARVLDGKATAAAIKAELKERVSALKERGVVPGLGTILVGSDPGSQWYVGGKHKDCAEVGITSLRRDLPEDTTQAELLAVVEELNADPECTGYIVQLPLPRHIDQDVVLEAMDPEKDADGLHPMNLGRLVANVNRPMTSPLPCTPKGCVVLLERHGISLEGKRVLVVGRGVTIGRPIGLLLTRRDVNATVVLAHTGTRDLADELGRADVVIAAAGSPHMIKAADLKPGAIVLDVGVSRVDDGNGKPVVTGDVEPAASDVASWLSPNPGGVGPMTRAMLLANVVEAAERRAG</sequence>
<feature type="binding site" evidence="11">
    <location>
        <begin position="177"/>
        <end position="179"/>
    </location>
    <ligand>
        <name>NADP(+)</name>
        <dbReference type="ChEBI" id="CHEBI:58349"/>
    </ligand>
</feature>
<evidence type="ECO:0000256" key="4">
    <source>
        <dbReference type="ARBA" id="ARBA00022755"/>
    </source>
</evidence>
<dbReference type="EC" id="3.5.4.9" evidence="11"/>
<comment type="pathway">
    <text evidence="1 11">One-carbon metabolism; tetrahydrofolate interconversion.</text>
</comment>
<keyword evidence="10 11" id="KW-0511">Multifunctional enzyme</keyword>
<evidence type="ECO:0000256" key="8">
    <source>
        <dbReference type="ARBA" id="ARBA00023102"/>
    </source>
</evidence>
<feature type="domain" description="Tetrahydrofolate dehydrogenase/cyclohydrolase NAD(P)-binding" evidence="13">
    <location>
        <begin position="151"/>
        <end position="298"/>
    </location>
</feature>